<evidence type="ECO:0000313" key="1">
    <source>
        <dbReference type="EMBL" id="KAF2070216.1"/>
    </source>
</evidence>
<evidence type="ECO:0000313" key="2">
    <source>
        <dbReference type="Proteomes" id="UP000695562"/>
    </source>
</evidence>
<dbReference type="PANTHER" id="PTHR32134">
    <property type="entry name" value="FNIP REPEAT-CONTAINING PROTEIN"/>
    <property type="match status" value="1"/>
</dbReference>
<protein>
    <submittedName>
        <fullName evidence="1">Uncharacterized protein</fullName>
    </submittedName>
</protein>
<gene>
    <name evidence="1" type="ORF">CYY_008462</name>
</gene>
<reference evidence="1" key="1">
    <citation type="submission" date="2020-01" db="EMBL/GenBank/DDBJ databases">
        <title>Development of genomics and gene disruption for Polysphondylium violaceum indicates a role for the polyketide synthase stlB in stalk morphogenesis.</title>
        <authorList>
            <person name="Narita B."/>
            <person name="Kawabe Y."/>
            <person name="Kin K."/>
            <person name="Saito T."/>
            <person name="Gibbs R."/>
            <person name="Kuspa A."/>
            <person name="Muzny D."/>
            <person name="Queller D."/>
            <person name="Richards S."/>
            <person name="Strassman J."/>
            <person name="Sucgang R."/>
            <person name="Worley K."/>
            <person name="Schaap P."/>
        </authorList>
    </citation>
    <scope>NUCLEOTIDE SEQUENCE</scope>
    <source>
        <strain evidence="1">QSvi11</strain>
    </source>
</reference>
<name>A0A8J4UQ57_9MYCE</name>
<accession>A0A8J4UQ57</accession>
<feature type="non-terminal residue" evidence="1">
    <location>
        <position position="1"/>
    </location>
</feature>
<dbReference type="Proteomes" id="UP000695562">
    <property type="component" value="Unassembled WGS sequence"/>
</dbReference>
<organism evidence="1 2">
    <name type="scientific">Polysphondylium violaceum</name>
    <dbReference type="NCBI Taxonomy" id="133409"/>
    <lineage>
        <taxon>Eukaryota</taxon>
        <taxon>Amoebozoa</taxon>
        <taxon>Evosea</taxon>
        <taxon>Eumycetozoa</taxon>
        <taxon>Dictyostelia</taxon>
        <taxon>Dictyosteliales</taxon>
        <taxon>Dictyosteliaceae</taxon>
        <taxon>Polysphondylium</taxon>
    </lineage>
</organism>
<dbReference type="PANTHER" id="PTHR32134:SF92">
    <property type="entry name" value="FNIP REPEAT-CONTAINING PROTEIN"/>
    <property type="match status" value="1"/>
</dbReference>
<proteinExistence type="predicted"/>
<dbReference type="AlphaFoldDB" id="A0A8J4UQ57"/>
<comment type="caution">
    <text evidence="1">The sequence shown here is derived from an EMBL/GenBank/DDBJ whole genome shotgun (WGS) entry which is preliminary data.</text>
</comment>
<dbReference type="EMBL" id="AJWJ01000524">
    <property type="protein sequence ID" value="KAF2070216.1"/>
    <property type="molecule type" value="Genomic_DNA"/>
</dbReference>
<dbReference type="InterPro" id="IPR051251">
    <property type="entry name" value="STK_FNIP-Repeat"/>
</dbReference>
<keyword evidence="2" id="KW-1185">Reference proteome</keyword>
<sequence>MNANNGLKELVLPESFDRDIYGQLPSTLQRLTILNTEFDKTLQDLPESLISFECHSDNVILDLSGHKSIRELDVFGKTVITYPTNLESLYLRDDDQEELEFSFNQEQIKKLCLDYYLLSKLKLTNLKYYIAKYHNNKMKLPPSVEILECSKDFGFDHNYITPNVKEIHLQLTEASLYHLSKPNEQKIVKRIYNQLPMVDNFFKLWRNVVIKSKILESFYDLIRTDLRYNIEDETLVHGDRFKNYNIVVCNENELEHLLKFRPERVHIHYTCSKIEKQLSTLIPKSTKHLIIDSYYPKIDYPQWITHLTLKKWGDIEASQLPPSVTKLTLLNNPFGELEGKIPPTVTYLALYSLKANPGEGIPASVTHLTLIDRPINTIDHNGLPDTIKRIKFTKLSLDRDSTNYEISSFISSRLE</sequence>